<proteinExistence type="predicted"/>
<reference evidence="1 2" key="1">
    <citation type="submission" date="2020-04" db="EMBL/GenBank/DDBJ databases">
        <title>Molecular characterization of pseudomonads from Agaricus bisporus reveal novel blotch 2 pathogens in Western Europe.</title>
        <authorList>
            <person name="Taparia T."/>
            <person name="Krijger M."/>
            <person name="Haynes E."/>
            <person name="Elpinstone J.G."/>
            <person name="Noble R."/>
            <person name="Van Der Wolf J."/>
        </authorList>
    </citation>
    <scope>NUCLEOTIDE SEQUENCE [LARGE SCALE GENOMIC DNA]</scope>
    <source>
        <strain evidence="1 2">P7765</strain>
    </source>
</reference>
<sequence length="187" mass="21189">MIDCKSTFTRTIQHPELGEVILTAEVSPCVWMYNTAFQLSIQLPGKGGHIISQLKGIKLADTTQDHVDELLGAVQIKPCVCEECNNPAFDPSVCDTNRAGKCESCFMAELNAEWEQEEKKEQERLKKQREKAKAQGFTHVIDLVVHPKHGDDRFLSYFVKDATPEMAVGLLRKHRSMVLDDYRIDLL</sequence>
<name>A0A7Y7ZG10_PSEPU</name>
<protein>
    <submittedName>
        <fullName evidence="1">Uncharacterized protein</fullName>
    </submittedName>
</protein>
<dbReference type="EMBL" id="JACARV010000080">
    <property type="protein sequence ID" value="NWC83124.1"/>
    <property type="molecule type" value="Genomic_DNA"/>
</dbReference>
<dbReference type="AlphaFoldDB" id="A0A7Y7ZG10"/>
<organism evidence="1 2">
    <name type="scientific">Pseudomonas putida</name>
    <name type="common">Arthrobacter siderocapsulatus</name>
    <dbReference type="NCBI Taxonomy" id="303"/>
    <lineage>
        <taxon>Bacteria</taxon>
        <taxon>Pseudomonadati</taxon>
        <taxon>Pseudomonadota</taxon>
        <taxon>Gammaproteobacteria</taxon>
        <taxon>Pseudomonadales</taxon>
        <taxon>Pseudomonadaceae</taxon>
        <taxon>Pseudomonas</taxon>
    </lineage>
</organism>
<gene>
    <name evidence="1" type="ORF">HX798_22950</name>
</gene>
<evidence type="ECO:0000313" key="1">
    <source>
        <dbReference type="EMBL" id="NWC83124.1"/>
    </source>
</evidence>
<accession>A0A7Y7ZG10</accession>
<evidence type="ECO:0000313" key="2">
    <source>
        <dbReference type="Proteomes" id="UP000542695"/>
    </source>
</evidence>
<comment type="caution">
    <text evidence="1">The sequence shown here is derived from an EMBL/GenBank/DDBJ whole genome shotgun (WGS) entry which is preliminary data.</text>
</comment>
<dbReference type="Proteomes" id="UP000542695">
    <property type="component" value="Unassembled WGS sequence"/>
</dbReference>
<dbReference type="RefSeq" id="WP_177011021.1">
    <property type="nucleotide sequence ID" value="NZ_JACARV010000080.1"/>
</dbReference>